<dbReference type="GO" id="GO:0016747">
    <property type="term" value="F:acyltransferase activity, transferring groups other than amino-acyl groups"/>
    <property type="evidence" value="ECO:0007669"/>
    <property type="project" value="InterPro"/>
</dbReference>
<dbReference type="PROSITE" id="PS51186">
    <property type="entry name" value="GNAT"/>
    <property type="match status" value="1"/>
</dbReference>
<dbReference type="AlphaFoldDB" id="A0A081NWE2"/>
<evidence type="ECO:0000313" key="2">
    <source>
        <dbReference type="EMBL" id="KEQ22765.1"/>
    </source>
</evidence>
<keyword evidence="3" id="KW-1185">Reference proteome</keyword>
<dbReference type="RefSeq" id="WP_036690006.1">
    <property type="nucleotide sequence ID" value="NZ_JNVM01000031.1"/>
</dbReference>
<feature type="domain" description="N-acetyltransferase" evidence="1">
    <location>
        <begin position="1"/>
        <end position="167"/>
    </location>
</feature>
<proteinExistence type="predicted"/>
<dbReference type="InterPro" id="IPR000182">
    <property type="entry name" value="GNAT_dom"/>
</dbReference>
<dbReference type="EMBL" id="JNVM01000031">
    <property type="protein sequence ID" value="KEQ22765.1"/>
    <property type="molecule type" value="Genomic_DNA"/>
</dbReference>
<dbReference type="Pfam" id="PF00583">
    <property type="entry name" value="Acetyltransf_1"/>
    <property type="match status" value="1"/>
</dbReference>
<organism evidence="2 3">
    <name type="scientific">Paenibacillus tyrfis</name>
    <dbReference type="NCBI Taxonomy" id="1501230"/>
    <lineage>
        <taxon>Bacteria</taxon>
        <taxon>Bacillati</taxon>
        <taxon>Bacillota</taxon>
        <taxon>Bacilli</taxon>
        <taxon>Bacillales</taxon>
        <taxon>Paenibacillaceae</taxon>
        <taxon>Paenibacillus</taxon>
    </lineage>
</organism>
<dbReference type="OrthoDB" id="5292888at2"/>
<evidence type="ECO:0000313" key="3">
    <source>
        <dbReference type="Proteomes" id="UP000028123"/>
    </source>
</evidence>
<name>A0A081NWE2_9BACL</name>
<dbReference type="InterPro" id="IPR016181">
    <property type="entry name" value="Acyl_CoA_acyltransferase"/>
</dbReference>
<reference evidence="2 3" key="1">
    <citation type="submission" date="2014-06" db="EMBL/GenBank/DDBJ databases">
        <title>Draft genome sequence of Paenibacillus sp. MSt1.</title>
        <authorList>
            <person name="Aw Y.K."/>
            <person name="Ong K.S."/>
            <person name="Gan H.M."/>
            <person name="Lee S.M."/>
        </authorList>
    </citation>
    <scope>NUCLEOTIDE SEQUENCE [LARGE SCALE GENOMIC DNA]</scope>
    <source>
        <strain evidence="2 3">MSt1</strain>
    </source>
</reference>
<dbReference type="SUPFAM" id="SSF55729">
    <property type="entry name" value="Acyl-CoA N-acyltransferases (Nat)"/>
    <property type="match status" value="1"/>
</dbReference>
<dbReference type="eggNOG" id="COG0456">
    <property type="taxonomic scope" value="Bacteria"/>
</dbReference>
<sequence>MNIRLASVRDIEGMARVHVESWKSTYNGIVSDSFLSNLTLEKRMKNWKVIFDNLTQDEAIYVVEDLGSIMGFVHGGKSREPDFEYDAELYAIYLLKKVQRNGYGKLLFERFIEALKQRNYQSFMLWVLEDNPSMEFYKKQGGQYIGKKEIQIGENKLIEIALGWKEI</sequence>
<protein>
    <submittedName>
        <fullName evidence="2">GCN5 family acetyltransferase</fullName>
    </submittedName>
</protein>
<dbReference type="Gene3D" id="3.40.630.30">
    <property type="match status" value="1"/>
</dbReference>
<accession>A0A081NWE2</accession>
<comment type="caution">
    <text evidence="2">The sequence shown here is derived from an EMBL/GenBank/DDBJ whole genome shotgun (WGS) entry which is preliminary data.</text>
</comment>
<evidence type="ECO:0000259" key="1">
    <source>
        <dbReference type="PROSITE" id="PS51186"/>
    </source>
</evidence>
<keyword evidence="2" id="KW-0808">Transferase</keyword>
<dbReference type="Proteomes" id="UP000028123">
    <property type="component" value="Unassembled WGS sequence"/>
</dbReference>
<gene>
    <name evidence="2" type="ORF">ET33_20630</name>
</gene>